<dbReference type="EMBL" id="CP001016">
    <property type="protein sequence ID" value="ACB96628.1"/>
    <property type="molecule type" value="Genomic_DNA"/>
</dbReference>
<feature type="chain" id="PRO_5002778628" evidence="1">
    <location>
        <begin position="27"/>
        <end position="314"/>
    </location>
</feature>
<name>B2IBK2_BEII9</name>
<sequence>MFNRNMKHLVPAAASAAMLLSAGVEANATTTINLAVASNFYGTTSGFPTTSPIGNIISAFVLANPSYSVVVVQNGSSASLETQITSSGNSLNVDLFLSADTTRPFDLYNNYNADVEGIPFTYAIGTLAFWSNTSTVNAANGYSTGGFTSVAVADPTKAPYGEATLEYLENQFGSTTFPATFVTYTNIDAVYSAVSTGAKPVGFIAASAICTGTTAGSVGYFPNGAPKTGQSARIYPAIEFSAGYNGTSSSQGSVKTNYTAILQSAIRVNRSSTGGGSAPTYRDPGTEAALNTFVSYLTSTSVAGTLAKYCYTAP</sequence>
<organism evidence="2 3">
    <name type="scientific">Beijerinckia indica subsp. indica (strain ATCC 9039 / DSM 1715 / NCIMB 8712)</name>
    <dbReference type="NCBI Taxonomy" id="395963"/>
    <lineage>
        <taxon>Bacteria</taxon>
        <taxon>Pseudomonadati</taxon>
        <taxon>Pseudomonadota</taxon>
        <taxon>Alphaproteobacteria</taxon>
        <taxon>Hyphomicrobiales</taxon>
        <taxon>Beijerinckiaceae</taxon>
        <taxon>Beijerinckia</taxon>
    </lineage>
</organism>
<dbReference type="HOGENOM" id="CLU_884717_0_0_5"/>
<proteinExistence type="predicted"/>
<reference evidence="3" key="1">
    <citation type="submission" date="2008-03" db="EMBL/GenBank/DDBJ databases">
        <title>Complete sequence of chromosome of Beijerinckia indica subsp. indica ATCC 9039.</title>
        <authorList>
            <consortium name="US DOE Joint Genome Institute"/>
            <person name="Copeland A."/>
            <person name="Lucas S."/>
            <person name="Lapidus A."/>
            <person name="Glavina del Rio T."/>
            <person name="Dalin E."/>
            <person name="Tice H."/>
            <person name="Bruce D."/>
            <person name="Goodwin L."/>
            <person name="Pitluck S."/>
            <person name="LaButti K."/>
            <person name="Schmutz J."/>
            <person name="Larimer F."/>
            <person name="Land M."/>
            <person name="Hauser L."/>
            <person name="Kyrpides N."/>
            <person name="Mikhailova N."/>
            <person name="Dunfield P.F."/>
            <person name="Dedysh S.N."/>
            <person name="Liesack W."/>
            <person name="Saw J.H."/>
            <person name="Alam M."/>
            <person name="Chen Y."/>
            <person name="Murrell J.C."/>
            <person name="Richardson P."/>
        </authorList>
    </citation>
    <scope>NUCLEOTIDE SEQUENCE [LARGE SCALE GENOMIC DNA]</scope>
    <source>
        <strain evidence="3">ATCC 9039 / DSM 1715 / NCIMB 8712</strain>
    </source>
</reference>
<dbReference type="RefSeq" id="WP_012385977.1">
    <property type="nucleotide sequence ID" value="NC_010581.1"/>
</dbReference>
<feature type="signal peptide" evidence="1">
    <location>
        <begin position="1"/>
        <end position="26"/>
    </location>
</feature>
<dbReference type="Pfam" id="PF13531">
    <property type="entry name" value="SBP_bac_11"/>
    <property type="match status" value="1"/>
</dbReference>
<dbReference type="NCBIfam" id="TIGR01256">
    <property type="entry name" value="modA"/>
    <property type="match status" value="1"/>
</dbReference>
<dbReference type="SUPFAM" id="SSF53850">
    <property type="entry name" value="Periplasmic binding protein-like II"/>
    <property type="match status" value="1"/>
</dbReference>
<dbReference type="KEGG" id="bid:Bind_3066"/>
<protein>
    <submittedName>
        <fullName evidence="2">Molybdenum ABC transporter, periplasmic molybdate-binding protein</fullName>
    </submittedName>
</protein>
<dbReference type="eggNOG" id="COG0725">
    <property type="taxonomic scope" value="Bacteria"/>
</dbReference>
<dbReference type="STRING" id="395963.Bind_3066"/>
<dbReference type="Gene3D" id="3.40.190.10">
    <property type="entry name" value="Periplasmic binding protein-like II"/>
    <property type="match status" value="1"/>
</dbReference>
<dbReference type="GO" id="GO:0015689">
    <property type="term" value="P:molybdate ion transport"/>
    <property type="evidence" value="ECO:0007669"/>
    <property type="project" value="InterPro"/>
</dbReference>
<evidence type="ECO:0000313" key="2">
    <source>
        <dbReference type="EMBL" id="ACB96628.1"/>
    </source>
</evidence>
<accession>B2IBK2</accession>
<dbReference type="InterPro" id="IPR005950">
    <property type="entry name" value="ModA"/>
</dbReference>
<reference evidence="2 3" key="2">
    <citation type="journal article" date="2010" name="J. Bacteriol.">
        <title>Complete genome sequence of Beijerinckia indica subsp. indica.</title>
        <authorList>
            <person name="Tamas I."/>
            <person name="Dedysh S.N."/>
            <person name="Liesack W."/>
            <person name="Stott M.B."/>
            <person name="Alam M."/>
            <person name="Murrell J.C."/>
            <person name="Dunfield P.F."/>
        </authorList>
    </citation>
    <scope>NUCLEOTIDE SEQUENCE [LARGE SCALE GENOMIC DNA]</scope>
    <source>
        <strain evidence="3">ATCC 9039 / DSM 1715 / NCIMB 8712</strain>
    </source>
</reference>
<keyword evidence="3" id="KW-1185">Reference proteome</keyword>
<dbReference type="OrthoDB" id="9785015at2"/>
<evidence type="ECO:0000313" key="3">
    <source>
        <dbReference type="Proteomes" id="UP000001695"/>
    </source>
</evidence>
<keyword evidence="1" id="KW-0732">Signal</keyword>
<evidence type="ECO:0000256" key="1">
    <source>
        <dbReference type="SAM" id="SignalP"/>
    </source>
</evidence>
<dbReference type="AlphaFoldDB" id="B2IBK2"/>
<gene>
    <name evidence="2" type="ordered locus">Bind_3066</name>
</gene>
<dbReference type="Proteomes" id="UP000001695">
    <property type="component" value="Chromosome"/>
</dbReference>